<keyword evidence="2" id="KW-1185">Reference proteome</keyword>
<dbReference type="EMBL" id="JASBNA010000011">
    <property type="protein sequence ID" value="KAK7688327.1"/>
    <property type="molecule type" value="Genomic_DNA"/>
</dbReference>
<sequence length="145" mass="16232">MHLGYAPFHHASYDLQVALSLFTFCAMIFDDAVLIDPNAVQEFVPRFCDGKPQLAPLLDRFVEAASHLRGFLHEYGANSVHSALLMYVNEEVWDAKGAKNMVLHPDAGGYIEYARYKNGVAEPYAFGIWPKALFSDTGEYIQAMP</sequence>
<dbReference type="Proteomes" id="UP001385951">
    <property type="component" value="Unassembled WGS sequence"/>
</dbReference>
<gene>
    <name evidence="1" type="ORF">QCA50_008699</name>
</gene>
<name>A0AAW0G7C9_9APHY</name>
<dbReference type="Gene3D" id="1.10.600.10">
    <property type="entry name" value="Farnesyl Diphosphate Synthase"/>
    <property type="match status" value="1"/>
</dbReference>
<reference evidence="1 2" key="1">
    <citation type="submission" date="2022-09" db="EMBL/GenBank/DDBJ databases">
        <authorList>
            <person name="Palmer J.M."/>
        </authorList>
    </citation>
    <scope>NUCLEOTIDE SEQUENCE [LARGE SCALE GENOMIC DNA]</scope>
    <source>
        <strain evidence="1 2">DSM 7382</strain>
    </source>
</reference>
<evidence type="ECO:0000313" key="1">
    <source>
        <dbReference type="EMBL" id="KAK7688327.1"/>
    </source>
</evidence>
<organism evidence="1 2">
    <name type="scientific">Cerrena zonata</name>
    <dbReference type="NCBI Taxonomy" id="2478898"/>
    <lineage>
        <taxon>Eukaryota</taxon>
        <taxon>Fungi</taxon>
        <taxon>Dikarya</taxon>
        <taxon>Basidiomycota</taxon>
        <taxon>Agaricomycotina</taxon>
        <taxon>Agaricomycetes</taxon>
        <taxon>Polyporales</taxon>
        <taxon>Cerrenaceae</taxon>
        <taxon>Cerrena</taxon>
    </lineage>
</organism>
<dbReference type="AlphaFoldDB" id="A0AAW0G7C9"/>
<proteinExistence type="predicted"/>
<comment type="caution">
    <text evidence="1">The sequence shown here is derived from an EMBL/GenBank/DDBJ whole genome shotgun (WGS) entry which is preliminary data.</text>
</comment>
<evidence type="ECO:0000313" key="2">
    <source>
        <dbReference type="Proteomes" id="UP001385951"/>
    </source>
</evidence>
<accession>A0AAW0G7C9</accession>
<protein>
    <submittedName>
        <fullName evidence="1">Uncharacterized protein</fullName>
    </submittedName>
</protein>
<dbReference type="InterPro" id="IPR008949">
    <property type="entry name" value="Isoprenoid_synthase_dom_sf"/>
</dbReference>